<gene>
    <name evidence="16" type="ordered locus">trd_0483</name>
</gene>
<dbReference type="PANTHER" id="PTHR10160:SF19">
    <property type="entry name" value="PROTON-TRANSLOCATING NAD(P)(+) TRANSHYDROGENASE"/>
    <property type="match status" value="1"/>
</dbReference>
<dbReference type="KEGG" id="tro:trd_0483"/>
<proteinExistence type="predicted"/>
<dbReference type="GO" id="GO:0050661">
    <property type="term" value="F:NADP binding"/>
    <property type="evidence" value="ECO:0007669"/>
    <property type="project" value="TreeGrafter"/>
</dbReference>
<dbReference type="AlphaFoldDB" id="B9KYD8"/>
<reference evidence="16 17" key="1">
    <citation type="journal article" date="2009" name="PLoS ONE">
        <title>Complete genome sequence of the aerobic CO-oxidizing thermophile Thermomicrobium roseum.</title>
        <authorList>
            <person name="Wu D."/>
            <person name="Raymond J."/>
            <person name="Wu M."/>
            <person name="Chatterji S."/>
            <person name="Ren Q."/>
            <person name="Graham J.E."/>
            <person name="Bryant D.A."/>
            <person name="Robb F."/>
            <person name="Colman A."/>
            <person name="Tallon L.J."/>
            <person name="Badger J.H."/>
            <person name="Madupu R."/>
            <person name="Ward N.L."/>
            <person name="Eisen J.A."/>
        </authorList>
    </citation>
    <scope>NUCLEOTIDE SEQUENCE [LARGE SCALE GENOMIC DNA]</scope>
    <source>
        <strain evidence="17">ATCC 27502 / DSM 5159 / P-2</strain>
    </source>
</reference>
<dbReference type="RefSeq" id="WP_012641888.1">
    <property type="nucleotide sequence ID" value="NC_011959.1"/>
</dbReference>
<keyword evidence="17" id="KW-1185">Reference proteome</keyword>
<dbReference type="GO" id="GO:0005886">
    <property type="term" value="C:plasma membrane"/>
    <property type="evidence" value="ECO:0007669"/>
    <property type="project" value="UniProtKB-SubCell"/>
</dbReference>
<evidence type="ECO:0000256" key="7">
    <source>
        <dbReference type="ARBA" id="ARBA00022857"/>
    </source>
</evidence>
<dbReference type="OrthoDB" id="9810841at2"/>
<feature type="domain" description="NAD(P) transhydrogenase alpha subunit C-terminal" evidence="15">
    <location>
        <begin position="9"/>
        <end position="92"/>
    </location>
</feature>
<evidence type="ECO:0000256" key="14">
    <source>
        <dbReference type="SAM" id="Phobius"/>
    </source>
</evidence>
<dbReference type="eggNOG" id="COG3288">
    <property type="taxonomic scope" value="Bacteria"/>
</dbReference>
<evidence type="ECO:0000256" key="11">
    <source>
        <dbReference type="ARBA" id="ARBA00023136"/>
    </source>
</evidence>
<evidence type="ECO:0000256" key="6">
    <source>
        <dbReference type="ARBA" id="ARBA00022692"/>
    </source>
</evidence>
<sequence length="117" mass="12523">MNQEFLLGLYVLILTIFLGFEVISRVPTLLHTPLMSGTNAIHGIVLLGGILVAGTAENPLTLLLGFLGCLFGAGNLFGGIVVTDRMLEMFKKKEPAARQAGERSTAKAPEKEVVGQR</sequence>
<evidence type="ECO:0000256" key="9">
    <source>
        <dbReference type="ARBA" id="ARBA00022989"/>
    </source>
</evidence>
<evidence type="ECO:0000256" key="8">
    <source>
        <dbReference type="ARBA" id="ARBA00022967"/>
    </source>
</evidence>
<keyword evidence="5" id="KW-0997">Cell inner membrane</keyword>
<keyword evidence="9 14" id="KW-1133">Transmembrane helix</keyword>
<evidence type="ECO:0000256" key="1">
    <source>
        <dbReference type="ARBA" id="ARBA00003943"/>
    </source>
</evidence>
<keyword evidence="7" id="KW-0521">NADP</keyword>
<dbReference type="InterPro" id="IPR024605">
    <property type="entry name" value="NADP_transhyd_a_C"/>
</dbReference>
<dbReference type="STRING" id="309801.trd_0483"/>
<feature type="transmembrane region" description="Helical" evidence="14">
    <location>
        <begin position="36"/>
        <end position="56"/>
    </location>
</feature>
<evidence type="ECO:0000256" key="12">
    <source>
        <dbReference type="ARBA" id="ARBA00048202"/>
    </source>
</evidence>
<dbReference type="GO" id="GO:0006740">
    <property type="term" value="P:NADPH regeneration"/>
    <property type="evidence" value="ECO:0007669"/>
    <property type="project" value="TreeGrafter"/>
</dbReference>
<feature type="transmembrane region" description="Helical" evidence="14">
    <location>
        <begin position="62"/>
        <end position="83"/>
    </location>
</feature>
<comment type="function">
    <text evidence="1">The transhydrogenation between NADH and NADP is coupled to respiration and ATP hydrolysis and functions as a proton pump across the membrane.</text>
</comment>
<keyword evidence="11 14" id="KW-0472">Membrane</keyword>
<dbReference type="PANTHER" id="PTHR10160">
    <property type="entry name" value="NAD(P) TRANSHYDROGENASE"/>
    <property type="match status" value="1"/>
</dbReference>
<dbReference type="EMBL" id="CP001275">
    <property type="protein sequence ID" value="ACM06332.1"/>
    <property type="molecule type" value="Genomic_DNA"/>
</dbReference>
<keyword evidence="8" id="KW-1278">Translocase</keyword>
<evidence type="ECO:0000259" key="15">
    <source>
        <dbReference type="Pfam" id="PF12769"/>
    </source>
</evidence>
<dbReference type="Pfam" id="PF12769">
    <property type="entry name" value="PNTB_4TM"/>
    <property type="match status" value="1"/>
</dbReference>
<dbReference type="HOGENOM" id="CLU_137885_1_0_0"/>
<keyword evidence="10" id="KW-0520">NAD</keyword>
<evidence type="ECO:0000256" key="5">
    <source>
        <dbReference type="ARBA" id="ARBA00022519"/>
    </source>
</evidence>
<comment type="subcellular location">
    <subcellularLocation>
        <location evidence="2">Cell inner membrane</location>
        <topology evidence="2">Multi-pass membrane protein</topology>
    </subcellularLocation>
</comment>
<keyword evidence="6 14" id="KW-0812">Transmembrane</keyword>
<protein>
    <recommendedName>
        <fullName evidence="3">proton-translocating NAD(P)(+) transhydrogenase</fullName>
        <ecNumber evidence="3">7.1.1.1</ecNumber>
    </recommendedName>
</protein>
<feature type="transmembrane region" description="Helical" evidence="14">
    <location>
        <begin position="6"/>
        <end position="24"/>
    </location>
</feature>
<evidence type="ECO:0000256" key="2">
    <source>
        <dbReference type="ARBA" id="ARBA00004429"/>
    </source>
</evidence>
<comment type="catalytic activity">
    <reaction evidence="12">
        <text>NAD(+) + NADPH + H(+)(in) = NADH + NADP(+) + H(+)(out)</text>
        <dbReference type="Rhea" id="RHEA:47992"/>
        <dbReference type="ChEBI" id="CHEBI:15378"/>
        <dbReference type="ChEBI" id="CHEBI:57540"/>
        <dbReference type="ChEBI" id="CHEBI:57783"/>
        <dbReference type="ChEBI" id="CHEBI:57945"/>
        <dbReference type="ChEBI" id="CHEBI:58349"/>
        <dbReference type="EC" id="7.1.1.1"/>
    </reaction>
</comment>
<dbReference type="EC" id="7.1.1.1" evidence="3"/>
<dbReference type="GO" id="GO:0008750">
    <property type="term" value="F:proton-translocating NAD(P)+ transhydrogenase activity"/>
    <property type="evidence" value="ECO:0007669"/>
    <property type="project" value="UniProtKB-EC"/>
</dbReference>
<name>B9KYD8_THERP</name>
<organism evidence="16 17">
    <name type="scientific">Thermomicrobium roseum (strain ATCC 27502 / DSM 5159 / P-2)</name>
    <dbReference type="NCBI Taxonomy" id="309801"/>
    <lineage>
        <taxon>Bacteria</taxon>
        <taxon>Pseudomonadati</taxon>
        <taxon>Thermomicrobiota</taxon>
        <taxon>Thermomicrobia</taxon>
        <taxon>Thermomicrobiales</taxon>
        <taxon>Thermomicrobiaceae</taxon>
        <taxon>Thermomicrobium</taxon>
    </lineage>
</organism>
<evidence type="ECO:0000256" key="10">
    <source>
        <dbReference type="ARBA" id="ARBA00023027"/>
    </source>
</evidence>
<evidence type="ECO:0000256" key="3">
    <source>
        <dbReference type="ARBA" id="ARBA00012943"/>
    </source>
</evidence>
<dbReference type="Proteomes" id="UP000000447">
    <property type="component" value="Chromosome"/>
</dbReference>
<evidence type="ECO:0000256" key="13">
    <source>
        <dbReference type="SAM" id="MobiDB-lite"/>
    </source>
</evidence>
<evidence type="ECO:0000313" key="16">
    <source>
        <dbReference type="EMBL" id="ACM06332.1"/>
    </source>
</evidence>
<keyword evidence="4" id="KW-1003">Cell membrane</keyword>
<evidence type="ECO:0000256" key="4">
    <source>
        <dbReference type="ARBA" id="ARBA00022475"/>
    </source>
</evidence>
<accession>B9KYD8</accession>
<evidence type="ECO:0000313" key="17">
    <source>
        <dbReference type="Proteomes" id="UP000000447"/>
    </source>
</evidence>
<feature type="region of interest" description="Disordered" evidence="13">
    <location>
        <begin position="95"/>
        <end position="117"/>
    </location>
</feature>